<keyword evidence="1" id="KW-0614">Plasmid</keyword>
<gene>
    <name evidence="1" type="ORF">BTI247_63940</name>
</gene>
<reference evidence="1 2" key="1">
    <citation type="submission" date="2016-02" db="EMBL/GenBank/DDBJ databases">
        <title>Comparative analysis of three nematocidal Bacillus thuringiensis strains.</title>
        <authorList>
            <person name="Hollensteiner J."/>
            <person name="Kloesener M."/>
            <person name="Bunk B."/>
            <person name="Sproeer C."/>
            <person name="Rosenstiel P."/>
            <person name="Schulte-Iserlohe R."/>
            <person name="Schulenburg H."/>
            <person name="Liesegang H."/>
        </authorList>
    </citation>
    <scope>NUCLEOTIDE SEQUENCE [LARGE SCALE GENOMIC DNA]</scope>
    <source>
        <strain evidence="1 2">Bt18247</strain>
        <plasmid evidence="1 2">p15092</plasmid>
    </source>
</reference>
<proteinExistence type="predicted"/>
<protein>
    <submittedName>
        <fullName evidence="1">Uncharacterized protein</fullName>
    </submittedName>
</protein>
<dbReference type="RefSeq" id="WP_157452967.1">
    <property type="nucleotide sequence ID" value="NZ_CP015255.1"/>
</dbReference>
<dbReference type="Proteomes" id="UP000192743">
    <property type="component" value="Plasmid p15092"/>
</dbReference>
<evidence type="ECO:0000313" key="2">
    <source>
        <dbReference type="Proteomes" id="UP000192743"/>
    </source>
</evidence>
<dbReference type="EMBL" id="CP015255">
    <property type="protein sequence ID" value="AOM14723.1"/>
    <property type="molecule type" value="Genomic_DNA"/>
</dbReference>
<dbReference type="AlphaFoldDB" id="A0A9W3T0B4"/>
<organism evidence="1 2">
    <name type="scientific">Bacillus thuringiensis Bt18247</name>
    <dbReference type="NCBI Taxonomy" id="1423143"/>
    <lineage>
        <taxon>Bacteria</taxon>
        <taxon>Bacillati</taxon>
        <taxon>Bacillota</taxon>
        <taxon>Bacilli</taxon>
        <taxon>Bacillales</taxon>
        <taxon>Bacillaceae</taxon>
        <taxon>Bacillus</taxon>
        <taxon>Bacillus cereus group</taxon>
    </lineage>
</organism>
<geneLocation type="plasmid" evidence="1 2">
    <name>p15092</name>
</geneLocation>
<sequence length="52" mass="5550">MNPQVFLDTKGTRNYVVLVFGDSAQDDGSEVAIALSPKEFTVLTAAGLLPRP</sequence>
<accession>A0A9W3T0B4</accession>
<name>A0A9W3T0B4_BACTU</name>
<evidence type="ECO:0000313" key="1">
    <source>
        <dbReference type="EMBL" id="AOM14723.1"/>
    </source>
</evidence>